<dbReference type="GO" id="GO:0006777">
    <property type="term" value="P:Mo-molybdopterin cofactor biosynthetic process"/>
    <property type="evidence" value="ECO:0007669"/>
    <property type="project" value="UniProtKB-UniRule"/>
</dbReference>
<evidence type="ECO:0000256" key="11">
    <source>
        <dbReference type="RuleBase" id="RU365090"/>
    </source>
</evidence>
<evidence type="ECO:0000256" key="9">
    <source>
        <dbReference type="ARBA" id="ARBA00023150"/>
    </source>
</evidence>
<evidence type="ECO:0000256" key="3">
    <source>
        <dbReference type="ARBA" id="ARBA00005046"/>
    </source>
</evidence>
<dbReference type="PROSITE" id="PS01079">
    <property type="entry name" value="MOCF_BIOSYNTHESIS_2"/>
    <property type="match status" value="1"/>
</dbReference>
<protein>
    <recommendedName>
        <fullName evidence="11">Molybdopterin molybdenumtransferase</fullName>
        <ecNumber evidence="11">2.10.1.1</ecNumber>
    </recommendedName>
</protein>
<feature type="region of interest" description="Disordered" evidence="12">
    <location>
        <begin position="1"/>
        <end position="22"/>
    </location>
</feature>
<dbReference type="GO" id="GO:0046872">
    <property type="term" value="F:metal ion binding"/>
    <property type="evidence" value="ECO:0007669"/>
    <property type="project" value="UniProtKB-UniRule"/>
</dbReference>
<dbReference type="Gene3D" id="2.40.340.10">
    <property type="entry name" value="MoeA, C-terminal, domain IV"/>
    <property type="match status" value="1"/>
</dbReference>
<feature type="compositionally biased region" description="Low complexity" evidence="12">
    <location>
        <begin position="1"/>
        <end position="18"/>
    </location>
</feature>
<evidence type="ECO:0000256" key="2">
    <source>
        <dbReference type="ARBA" id="ARBA00002901"/>
    </source>
</evidence>
<dbReference type="Gene3D" id="3.40.980.10">
    <property type="entry name" value="MoaB/Mog-like domain"/>
    <property type="match status" value="1"/>
</dbReference>
<dbReference type="InterPro" id="IPR036425">
    <property type="entry name" value="MoaB/Mog-like_dom_sf"/>
</dbReference>
<dbReference type="Pfam" id="PF03453">
    <property type="entry name" value="MoeA_N"/>
    <property type="match status" value="1"/>
</dbReference>
<name>A0A157PBV2_9BORD</name>
<dbReference type="Pfam" id="PF00994">
    <property type="entry name" value="MoCF_biosynth"/>
    <property type="match status" value="1"/>
</dbReference>
<comment type="catalytic activity">
    <reaction evidence="10">
        <text>adenylyl-molybdopterin + molybdate = Mo-molybdopterin + AMP + H(+)</text>
        <dbReference type="Rhea" id="RHEA:35047"/>
        <dbReference type="ChEBI" id="CHEBI:15378"/>
        <dbReference type="ChEBI" id="CHEBI:36264"/>
        <dbReference type="ChEBI" id="CHEBI:62727"/>
        <dbReference type="ChEBI" id="CHEBI:71302"/>
        <dbReference type="ChEBI" id="CHEBI:456215"/>
        <dbReference type="EC" id="2.10.1.1"/>
    </reaction>
</comment>
<evidence type="ECO:0000313" key="14">
    <source>
        <dbReference type="EMBL" id="SAI30734.1"/>
    </source>
</evidence>
<comment type="cofactor">
    <cofactor evidence="1 11">
        <name>Mg(2+)</name>
        <dbReference type="ChEBI" id="CHEBI:18420"/>
    </cofactor>
</comment>
<sequence>MLEFDQAQAQLADAAPAPTRTETVSLADAPGRVLAVSLDATLDLPPADNSAMDGYAIRHADYRPGVRLPIQQRVYAGDMPQPLAPGQAARLFTGSLIPEGADTVIIQEDTREADGHVEITETPRALGQHIRRRGEDTRAGRPLLAAGTVLQAAHVALLASQGLADVPVYAKLRVGVLTTGDELVPPGAARATQQIYNSNASMLGALVRGIGAELTHALHARDEEADLQAALQTLVDDCDLVLSVGGVSVGEKDLVKPAIESLGGELTLWKVRMKPGKPVALARIDGTPLVCLPGNPVSAYAVFAVLVSPMLRRMQGRTEIYPQLSRAALRTERPRQDSREEFVRVQAHALPDGGMELTPYGHQGSGVVSSLPWATGLARLPADVLVQDGAQVPYYDLRHWLA</sequence>
<dbReference type="RefSeq" id="WP_066412401.1">
    <property type="nucleotide sequence ID" value="NZ_FKBS01000014.1"/>
</dbReference>
<dbReference type="UniPathway" id="UPA00344"/>
<keyword evidence="6 11" id="KW-0808">Transferase</keyword>
<dbReference type="NCBIfam" id="NF045515">
    <property type="entry name" value="Glp_gephyrin"/>
    <property type="match status" value="1"/>
</dbReference>
<evidence type="ECO:0000256" key="12">
    <source>
        <dbReference type="SAM" id="MobiDB-lite"/>
    </source>
</evidence>
<dbReference type="GO" id="GO:0005829">
    <property type="term" value="C:cytosol"/>
    <property type="evidence" value="ECO:0007669"/>
    <property type="project" value="TreeGrafter"/>
</dbReference>
<evidence type="ECO:0000256" key="6">
    <source>
        <dbReference type="ARBA" id="ARBA00022679"/>
    </source>
</evidence>
<keyword evidence="9 11" id="KW-0501">Molybdenum cofactor biosynthesis</keyword>
<evidence type="ECO:0000313" key="15">
    <source>
        <dbReference type="Proteomes" id="UP000077037"/>
    </source>
</evidence>
<comment type="function">
    <text evidence="2 11">Catalyzes the insertion of molybdate into adenylated molybdopterin with the concomitant release of AMP.</text>
</comment>
<dbReference type="SUPFAM" id="SSF63882">
    <property type="entry name" value="MoeA N-terminal region -like"/>
    <property type="match status" value="1"/>
</dbReference>
<evidence type="ECO:0000256" key="8">
    <source>
        <dbReference type="ARBA" id="ARBA00022842"/>
    </source>
</evidence>
<dbReference type="OrthoDB" id="9804758at2"/>
<dbReference type="SUPFAM" id="SSF63867">
    <property type="entry name" value="MoeA C-terminal domain-like"/>
    <property type="match status" value="1"/>
</dbReference>
<dbReference type="SMART" id="SM00852">
    <property type="entry name" value="MoCF_biosynth"/>
    <property type="match status" value="1"/>
</dbReference>
<proteinExistence type="inferred from homology"/>
<keyword evidence="5 11" id="KW-0500">Molybdenum</keyword>
<dbReference type="PANTHER" id="PTHR10192:SF5">
    <property type="entry name" value="GEPHYRIN"/>
    <property type="match status" value="1"/>
</dbReference>
<dbReference type="Proteomes" id="UP000077037">
    <property type="component" value="Unassembled WGS sequence"/>
</dbReference>
<feature type="domain" description="MoaB/Mog" evidence="13">
    <location>
        <begin position="175"/>
        <end position="313"/>
    </location>
</feature>
<dbReference type="InterPro" id="IPR001453">
    <property type="entry name" value="MoaB/Mog_dom"/>
</dbReference>
<dbReference type="Gene3D" id="2.170.190.11">
    <property type="entry name" value="Molybdopterin biosynthesis moea protein, domain 3"/>
    <property type="match status" value="1"/>
</dbReference>
<dbReference type="InterPro" id="IPR005110">
    <property type="entry name" value="MoeA_linker/N"/>
</dbReference>
<reference evidence="14 15" key="1">
    <citation type="submission" date="2016-03" db="EMBL/GenBank/DDBJ databases">
        <authorList>
            <consortium name="Pathogen Informatics"/>
        </authorList>
    </citation>
    <scope>NUCLEOTIDE SEQUENCE [LARGE SCALE GENOMIC DNA]</scope>
    <source>
        <strain evidence="14 15">NCTC13364</strain>
    </source>
</reference>
<dbReference type="Pfam" id="PF03454">
    <property type="entry name" value="MoeA_C"/>
    <property type="match status" value="1"/>
</dbReference>
<comment type="similarity">
    <text evidence="4 11">Belongs to the MoeA family.</text>
</comment>
<dbReference type="InterPro" id="IPR008284">
    <property type="entry name" value="MoCF_biosynth_CS"/>
</dbReference>
<gene>
    <name evidence="14" type="primary">moeA</name>
    <name evidence="14" type="ORF">SAMEA1982600_02451</name>
</gene>
<dbReference type="EMBL" id="FKBS01000014">
    <property type="protein sequence ID" value="SAI30734.1"/>
    <property type="molecule type" value="Genomic_DNA"/>
</dbReference>
<dbReference type="InterPro" id="IPR036135">
    <property type="entry name" value="MoeA_linker/N_sf"/>
</dbReference>
<dbReference type="InterPro" id="IPR036688">
    <property type="entry name" value="MoeA_C_domain_IV_sf"/>
</dbReference>
<evidence type="ECO:0000256" key="7">
    <source>
        <dbReference type="ARBA" id="ARBA00022723"/>
    </source>
</evidence>
<dbReference type="NCBIfam" id="TIGR00177">
    <property type="entry name" value="molyb_syn"/>
    <property type="match status" value="1"/>
</dbReference>
<evidence type="ECO:0000256" key="10">
    <source>
        <dbReference type="ARBA" id="ARBA00047317"/>
    </source>
</evidence>
<dbReference type="GO" id="GO:0061599">
    <property type="term" value="F:molybdopterin molybdotransferase activity"/>
    <property type="evidence" value="ECO:0007669"/>
    <property type="project" value="UniProtKB-UniRule"/>
</dbReference>
<evidence type="ECO:0000259" key="13">
    <source>
        <dbReference type="SMART" id="SM00852"/>
    </source>
</evidence>
<dbReference type="FunFam" id="3.40.980.10:FF:000004">
    <property type="entry name" value="Molybdopterin molybdenumtransferase"/>
    <property type="match status" value="1"/>
</dbReference>
<organism evidence="14 15">
    <name type="scientific">Bordetella ansorpii</name>
    <dbReference type="NCBI Taxonomy" id="288768"/>
    <lineage>
        <taxon>Bacteria</taxon>
        <taxon>Pseudomonadati</taxon>
        <taxon>Pseudomonadota</taxon>
        <taxon>Betaproteobacteria</taxon>
        <taxon>Burkholderiales</taxon>
        <taxon>Alcaligenaceae</taxon>
        <taxon>Bordetella</taxon>
    </lineage>
</organism>
<dbReference type="InterPro" id="IPR005111">
    <property type="entry name" value="MoeA_C_domain_IV"/>
</dbReference>
<evidence type="ECO:0000256" key="1">
    <source>
        <dbReference type="ARBA" id="ARBA00001946"/>
    </source>
</evidence>
<dbReference type="AlphaFoldDB" id="A0A157PBV2"/>
<dbReference type="Gene3D" id="3.90.105.10">
    <property type="entry name" value="Molybdopterin biosynthesis moea protein, domain 2"/>
    <property type="match status" value="1"/>
</dbReference>
<dbReference type="PANTHER" id="PTHR10192">
    <property type="entry name" value="MOLYBDOPTERIN BIOSYNTHESIS PROTEIN"/>
    <property type="match status" value="1"/>
</dbReference>
<keyword evidence="7 11" id="KW-0479">Metal-binding</keyword>
<keyword evidence="8 11" id="KW-0460">Magnesium</keyword>
<dbReference type="SUPFAM" id="SSF53218">
    <property type="entry name" value="Molybdenum cofactor biosynthesis proteins"/>
    <property type="match status" value="1"/>
</dbReference>
<comment type="pathway">
    <text evidence="3 11">Cofactor biosynthesis; molybdopterin biosynthesis.</text>
</comment>
<evidence type="ECO:0000256" key="4">
    <source>
        <dbReference type="ARBA" id="ARBA00010763"/>
    </source>
</evidence>
<dbReference type="CDD" id="cd00887">
    <property type="entry name" value="MoeA"/>
    <property type="match status" value="1"/>
</dbReference>
<dbReference type="InterPro" id="IPR038987">
    <property type="entry name" value="MoeA-like"/>
</dbReference>
<dbReference type="EC" id="2.10.1.1" evidence="11"/>
<evidence type="ECO:0000256" key="5">
    <source>
        <dbReference type="ARBA" id="ARBA00022505"/>
    </source>
</evidence>
<accession>A0A157PBV2</accession>